<evidence type="ECO:0000256" key="2">
    <source>
        <dbReference type="ARBA" id="ARBA00022475"/>
    </source>
</evidence>
<organism evidence="8 9">
    <name type="scientific">Streptomyces scabiei</name>
    <dbReference type="NCBI Taxonomy" id="1930"/>
    <lineage>
        <taxon>Bacteria</taxon>
        <taxon>Bacillati</taxon>
        <taxon>Actinomycetota</taxon>
        <taxon>Actinomycetes</taxon>
        <taxon>Kitasatosporales</taxon>
        <taxon>Streptomycetaceae</taxon>
        <taxon>Streptomyces</taxon>
    </lineage>
</organism>
<evidence type="ECO:0000256" key="4">
    <source>
        <dbReference type="ARBA" id="ARBA00022989"/>
    </source>
</evidence>
<reference evidence="8 9" key="2">
    <citation type="journal article" date="2016" name="Genome Announc.">
        <title>Draft Genome Sequences of Streptomyces scabiei S58, Streptomyces turgidiscabies T45, and Streptomyces acidiscabies a10, the Pathogens of Potato Common Scab, Isolated in Japan.</title>
        <authorList>
            <person name="Tomihama T."/>
            <person name="Nishi Y."/>
            <person name="Sakai M."/>
            <person name="Ikenaga M."/>
            <person name="Okubo T."/>
            <person name="Ikeda S."/>
        </authorList>
    </citation>
    <scope>NUCLEOTIDE SEQUENCE [LARGE SCALE GENOMIC DNA]</scope>
    <source>
        <strain evidence="8 9">S58</strain>
    </source>
</reference>
<dbReference type="InterPro" id="IPR003838">
    <property type="entry name" value="ABC3_permease_C"/>
</dbReference>
<feature type="transmembrane region" description="Helical" evidence="6">
    <location>
        <begin position="139"/>
        <end position="165"/>
    </location>
</feature>
<dbReference type="Proteomes" id="UP000067448">
    <property type="component" value="Unassembled WGS sequence"/>
</dbReference>
<accession>A0A117EG41</accession>
<dbReference type="GO" id="GO:0005886">
    <property type="term" value="C:plasma membrane"/>
    <property type="evidence" value="ECO:0007669"/>
    <property type="project" value="UniProtKB-SubCell"/>
</dbReference>
<dbReference type="EMBL" id="BCMM01000042">
    <property type="protein sequence ID" value="GAQ66528.1"/>
    <property type="molecule type" value="Genomic_DNA"/>
</dbReference>
<evidence type="ECO:0000313" key="9">
    <source>
        <dbReference type="Proteomes" id="UP000067448"/>
    </source>
</evidence>
<feature type="transmembrane region" description="Helical" evidence="6">
    <location>
        <begin position="51"/>
        <end position="74"/>
    </location>
</feature>
<dbReference type="InterPro" id="IPR038766">
    <property type="entry name" value="Membrane_comp_ABC_pdt"/>
</dbReference>
<keyword evidence="4 6" id="KW-1133">Transmembrane helix</keyword>
<feature type="transmembrane region" description="Helical" evidence="6">
    <location>
        <begin position="585"/>
        <end position="617"/>
    </location>
</feature>
<feature type="transmembrane region" description="Helical" evidence="6">
    <location>
        <begin position="94"/>
        <end position="118"/>
    </location>
</feature>
<feature type="transmembrane region" description="Helical" evidence="6">
    <location>
        <begin position="274"/>
        <end position="296"/>
    </location>
</feature>
<dbReference type="PANTHER" id="PTHR30287">
    <property type="entry name" value="MEMBRANE COMPONENT OF PREDICTED ABC SUPERFAMILY METABOLITE UPTAKE TRANSPORTER"/>
    <property type="match status" value="1"/>
</dbReference>
<evidence type="ECO:0000259" key="7">
    <source>
        <dbReference type="Pfam" id="PF02687"/>
    </source>
</evidence>
<evidence type="ECO:0000256" key="3">
    <source>
        <dbReference type="ARBA" id="ARBA00022692"/>
    </source>
</evidence>
<proteinExistence type="predicted"/>
<feature type="transmembrane region" description="Helical" evidence="6">
    <location>
        <begin position="191"/>
        <end position="217"/>
    </location>
</feature>
<keyword evidence="2" id="KW-1003">Cell membrane</keyword>
<comment type="caution">
    <text evidence="8">The sequence shown here is derived from an EMBL/GenBank/DDBJ whole genome shotgun (WGS) entry which is preliminary data.</text>
</comment>
<evidence type="ECO:0000313" key="8">
    <source>
        <dbReference type="EMBL" id="GAQ66528.1"/>
    </source>
</evidence>
<feature type="transmembrane region" description="Helical" evidence="6">
    <location>
        <begin position="540"/>
        <end position="564"/>
    </location>
</feature>
<feature type="domain" description="ABC3 transporter permease C-terminal" evidence="7">
    <location>
        <begin position="96"/>
        <end position="218"/>
    </location>
</feature>
<keyword evidence="3 6" id="KW-0812">Transmembrane</keyword>
<feature type="transmembrane region" description="Helical" evidence="6">
    <location>
        <begin position="328"/>
        <end position="349"/>
    </location>
</feature>
<evidence type="ECO:0000256" key="6">
    <source>
        <dbReference type="SAM" id="Phobius"/>
    </source>
</evidence>
<dbReference type="PANTHER" id="PTHR30287:SF1">
    <property type="entry name" value="INNER MEMBRANE PROTEIN"/>
    <property type="match status" value="1"/>
</dbReference>
<comment type="subcellular location">
    <subcellularLocation>
        <location evidence="1">Cell membrane</location>
        <topology evidence="1">Multi-pass membrane protein</topology>
    </subcellularLocation>
</comment>
<evidence type="ECO:0000256" key="5">
    <source>
        <dbReference type="ARBA" id="ARBA00023136"/>
    </source>
</evidence>
<reference evidence="9" key="1">
    <citation type="submission" date="2015-11" db="EMBL/GenBank/DDBJ databases">
        <authorList>
            <consortium name="Cross-ministerial Strategic Innovation Promotion Program (SIP) consortium"/>
            <person name="Tomihama T."/>
            <person name="Ikenaga M."/>
            <person name="Sakai M."/>
            <person name="Okubo T."/>
            <person name="Ikeda S."/>
        </authorList>
    </citation>
    <scope>NUCLEOTIDE SEQUENCE [LARGE SCALE GENOMIC DNA]</scope>
    <source>
        <strain evidence="9">S58</strain>
    </source>
</reference>
<keyword evidence="5 6" id="KW-0472">Membrane</keyword>
<feature type="transmembrane region" description="Helical" evidence="6">
    <location>
        <begin position="238"/>
        <end position="262"/>
    </location>
</feature>
<evidence type="ECO:0000256" key="1">
    <source>
        <dbReference type="ARBA" id="ARBA00004651"/>
    </source>
</evidence>
<gene>
    <name evidence="8" type="ORF">SsS58_06962</name>
</gene>
<feature type="transmembrane region" description="Helical" evidence="6">
    <location>
        <begin position="629"/>
        <end position="654"/>
    </location>
</feature>
<dbReference type="AlphaFoldDB" id="A0A117EG41"/>
<dbReference type="Pfam" id="PF02687">
    <property type="entry name" value="FtsX"/>
    <property type="match status" value="1"/>
</dbReference>
<sequence length="666" mass="68262">MWAASPAPSSLLLPWRTATVSAPSRPLADSTSMRRLFVAEVRTYPGRVAGAALACAATSAGLGAAVLLFVGASLPDHPENSVAEAAAQDARNLLSLLMSLLLMCAVMVIGSTVSLWTGQRLSQFAVLRALGVTAGRLRGLVAFDVARLGLVSAALGAAVGMVPLARLGHQVLLDRQLFPVGTPLPSAGQTWATAAAVCLTTAGVGVLAALASVLAAGRVGPGALLRDAELSVASTRSVGRLVTGLVLLVTLCAPLVFVMAFMDLPATMRAAMAPGVALMVIPSLAVLAPWIVPPLIRPTAAVIRLLDRRVGRVAAAGLRATPARATAMAVPVLLSVGIAVSLLGAGATMGKAVQRQAEQGLRADAVVTAEPGTRLPATAPAWSAGSATALVATEVTAPSTWYDDRPVAAGAWGADGRPLSEVLDLDVREGRMSAVRPGTFAAGAMQADGHHWRLGQKVSLALADGSRQTLTLVAVYERDLAFPEFVIPRSTALRHTPSAYADRILLTGPAADWPLARGQKVASRTAYLDDLAPRNAADDLAARLIVAVVAGYALLAAANTSSLAQRDRRAQRAYLRAIGLGRFQLLRCVLYEAAGATVVGVALAAVTAAACLVPLAVVLGIGTLPAVDVPWTAGVLAASVLAVALPSACTAHPLSDARRQFARRAA</sequence>
<name>A0A117EG41_STRSC</name>
<protein>
    <submittedName>
        <fullName evidence="8">FtsX-like permease family protein</fullName>
    </submittedName>
</protein>
<reference evidence="9" key="3">
    <citation type="submission" date="2016-02" db="EMBL/GenBank/DDBJ databases">
        <title>Draft genome of pathogenic Streptomyces sp. in Japan.</title>
        <authorList>
            <person name="Tomihama T."/>
            <person name="Ikenaga M."/>
            <person name="Sakai M."/>
            <person name="Okubo T."/>
            <person name="Ikeda S."/>
        </authorList>
    </citation>
    <scope>NUCLEOTIDE SEQUENCE [LARGE SCALE GENOMIC DNA]</scope>
    <source>
        <strain evidence="9">S58</strain>
    </source>
</reference>